<evidence type="ECO:0000256" key="1">
    <source>
        <dbReference type="ARBA" id="ARBA00001964"/>
    </source>
</evidence>
<evidence type="ECO:0000256" key="9">
    <source>
        <dbReference type="ARBA" id="ARBA00023052"/>
    </source>
</evidence>
<dbReference type="InterPro" id="IPR027110">
    <property type="entry name" value="PDHB_mito-type"/>
</dbReference>
<keyword evidence="5" id="KW-0450">Lipoyl</keyword>
<dbReference type="NCBIfam" id="NF006667">
    <property type="entry name" value="PRK09212.1"/>
    <property type="match status" value="1"/>
</dbReference>
<proteinExistence type="predicted"/>
<dbReference type="SUPFAM" id="SSF52518">
    <property type="entry name" value="Thiamin diphosphate-binding fold (THDP-binding)"/>
    <property type="match status" value="1"/>
</dbReference>
<keyword evidence="7" id="KW-0630">Potassium</keyword>
<dbReference type="CDD" id="cd07036">
    <property type="entry name" value="TPP_PYR_E1-PDHc-beta_like"/>
    <property type="match status" value="1"/>
</dbReference>
<evidence type="ECO:0000256" key="5">
    <source>
        <dbReference type="ARBA" id="ARBA00022823"/>
    </source>
</evidence>
<evidence type="ECO:0000256" key="8">
    <source>
        <dbReference type="ARBA" id="ARBA00023002"/>
    </source>
</evidence>
<dbReference type="Pfam" id="PF02779">
    <property type="entry name" value="Transket_pyr"/>
    <property type="match status" value="1"/>
</dbReference>
<sequence>MAVARRALARALARAMARSRATRSEETLRPGVDHLGSTLGRRAWTSKTLPAHVVVPFPSLSPTMTRGGIASWKKTVGDAVVAGDVLAEVQTDKATMEMESMEDGYLAKILVDAGEGDDVPVGKPVAVMCERAEDVGAFADYEPAADAEATAEATTETNAVPAARAVLERPDYRPIKEQGGLTRNSRASGRVDAGTESRAAPIARALPADAPRMTVRDALNSALSEEMARDEKVYIMGEEVGDYQGAYKITKGLLQKYGAERVRDTPITEAGFTGIGIGSAFMGLKPVIEFMTFNFSMQAIDHIVNSAAKTLYMSAGAISSPIVFRGPNGAAAGVGAQHSQCFAAWYMSIPGLKVLAPYDAEDARGLLKAAIRDPDPVVFLENELLYGQEFALPKEAMDEDFTIPIGKAVVMKPGADVTLVAFSKMVGYCLQAAEKLREEGIDAEVINLRSLRPLDRDALAASVRKTNRMVVVEEGWPQCGVGAEISAVVNEDAFDHLDAPVERITGVDVPMPYAQNLEERALPTVDDIVRVARRVTYRD</sequence>
<dbReference type="InterPro" id="IPR000089">
    <property type="entry name" value="Biotin_lipoyl"/>
</dbReference>
<dbReference type="Pfam" id="PF02780">
    <property type="entry name" value="Transketolase_C"/>
    <property type="match status" value="1"/>
</dbReference>
<dbReference type="EC" id="1.2.4.1" evidence="3"/>
<protein>
    <recommendedName>
        <fullName evidence="3">pyruvate dehydrogenase (acetyl-transferring)</fullName>
        <ecNumber evidence="3">1.2.4.1</ecNumber>
    </recommendedName>
</protein>
<dbReference type="Gene3D" id="2.40.50.100">
    <property type="match status" value="1"/>
</dbReference>
<dbReference type="eggNOG" id="KOG0524">
    <property type="taxonomic scope" value="Eukaryota"/>
</dbReference>
<keyword evidence="11 14" id="KW-0670">Pyruvate</keyword>
<dbReference type="EMBL" id="KZ155774">
    <property type="protein sequence ID" value="OUS48422.1"/>
    <property type="molecule type" value="Genomic_DNA"/>
</dbReference>
<comment type="cofactor">
    <cofactor evidence="1">
        <name>thiamine diphosphate</name>
        <dbReference type="ChEBI" id="CHEBI:58937"/>
    </cofactor>
</comment>
<evidence type="ECO:0000256" key="12">
    <source>
        <dbReference type="SAM" id="MobiDB-lite"/>
    </source>
</evidence>
<dbReference type="InterPro" id="IPR009014">
    <property type="entry name" value="Transketo_C/PFOR_II"/>
</dbReference>
<evidence type="ECO:0000256" key="3">
    <source>
        <dbReference type="ARBA" id="ARBA00012281"/>
    </source>
</evidence>
<keyword evidence="8" id="KW-0560">Oxidoreductase</keyword>
<dbReference type="FunFam" id="3.40.50.970:FF:000006">
    <property type="entry name" value="Pyruvate dehydrogenase E1 component subunit beta"/>
    <property type="match status" value="1"/>
</dbReference>
<dbReference type="eggNOG" id="KOG0557">
    <property type="taxonomic scope" value="Eukaryota"/>
</dbReference>
<dbReference type="PANTHER" id="PTHR11624">
    <property type="entry name" value="DEHYDROGENASE RELATED"/>
    <property type="match status" value="1"/>
</dbReference>
<dbReference type="Pfam" id="PF00364">
    <property type="entry name" value="Biotin_lipoyl"/>
    <property type="match status" value="1"/>
</dbReference>
<dbReference type="Gene3D" id="3.40.50.920">
    <property type="match status" value="1"/>
</dbReference>
<dbReference type="InterPro" id="IPR033248">
    <property type="entry name" value="Transketolase_C"/>
</dbReference>
<dbReference type="Proteomes" id="UP000195557">
    <property type="component" value="Unassembled WGS sequence"/>
</dbReference>
<dbReference type="FunFam" id="2.40.50.100:FF:000010">
    <property type="entry name" value="Acetyltransferase component of pyruvate dehydrogenase complex"/>
    <property type="match status" value="1"/>
</dbReference>
<dbReference type="SMART" id="SM00861">
    <property type="entry name" value="Transket_pyr"/>
    <property type="match status" value="1"/>
</dbReference>
<dbReference type="SUPFAM" id="SSF52922">
    <property type="entry name" value="TK C-terminal domain-like"/>
    <property type="match status" value="1"/>
</dbReference>
<reference evidence="14" key="1">
    <citation type="submission" date="2017-04" db="EMBL/GenBank/DDBJ databases">
        <title>Population genomics of picophytoplankton unveils novel chromosome hypervariability.</title>
        <authorList>
            <consortium name="DOE Joint Genome Institute"/>
            <person name="Blanc-Mathieu R."/>
            <person name="Krasovec M."/>
            <person name="Hebrard M."/>
            <person name="Yau S."/>
            <person name="Desgranges E."/>
            <person name="Martin J."/>
            <person name="Schackwitz W."/>
            <person name="Kuo A."/>
            <person name="Salin G."/>
            <person name="Donnadieu C."/>
            <person name="Desdevises Y."/>
            <person name="Sanchez-Ferandin S."/>
            <person name="Moreau H."/>
            <person name="Rivals E."/>
            <person name="Grigoriev I.V."/>
            <person name="Grimsley N."/>
            <person name="Eyre-Walker A."/>
            <person name="Piganeau G."/>
        </authorList>
    </citation>
    <scope>NUCLEOTIDE SEQUENCE [LARGE SCALE GENOMIC DNA]</scope>
    <source>
        <strain evidence="14">RCC 1115</strain>
    </source>
</reference>
<dbReference type="PROSITE" id="PS00189">
    <property type="entry name" value="LIPOYL"/>
    <property type="match status" value="1"/>
</dbReference>
<keyword evidence="10" id="KW-0496">Mitochondrion</keyword>
<feature type="domain" description="Lipoyl-binding" evidence="13">
    <location>
        <begin position="52"/>
        <end position="129"/>
    </location>
</feature>
<dbReference type="Gene3D" id="3.40.50.970">
    <property type="match status" value="1"/>
</dbReference>
<dbReference type="PANTHER" id="PTHR11624:SF96">
    <property type="entry name" value="PYRUVATE DEHYDROGENASE E1 COMPONENT SUBUNIT BETA, MITOCHONDRIAL"/>
    <property type="match status" value="1"/>
</dbReference>
<evidence type="ECO:0000259" key="13">
    <source>
        <dbReference type="PROSITE" id="PS50968"/>
    </source>
</evidence>
<dbReference type="SUPFAM" id="SSF51230">
    <property type="entry name" value="Single hybrid motif"/>
    <property type="match status" value="1"/>
</dbReference>
<evidence type="ECO:0000256" key="7">
    <source>
        <dbReference type="ARBA" id="ARBA00022958"/>
    </source>
</evidence>
<keyword evidence="9" id="KW-0786">Thiamine pyrophosphate</keyword>
<name>A0A1Y5IMW3_OSTTA</name>
<dbReference type="GO" id="GO:0046872">
    <property type="term" value="F:metal ion binding"/>
    <property type="evidence" value="ECO:0007669"/>
    <property type="project" value="UniProtKB-KW"/>
</dbReference>
<dbReference type="PROSITE" id="PS50968">
    <property type="entry name" value="BIOTINYL_LIPOYL"/>
    <property type="match status" value="1"/>
</dbReference>
<dbReference type="GO" id="GO:0006086">
    <property type="term" value="P:pyruvate decarboxylation to acetyl-CoA"/>
    <property type="evidence" value="ECO:0007669"/>
    <property type="project" value="InterPro"/>
</dbReference>
<evidence type="ECO:0000256" key="6">
    <source>
        <dbReference type="ARBA" id="ARBA00022946"/>
    </source>
</evidence>
<evidence type="ECO:0000313" key="14">
    <source>
        <dbReference type="EMBL" id="OUS48422.1"/>
    </source>
</evidence>
<evidence type="ECO:0000256" key="4">
    <source>
        <dbReference type="ARBA" id="ARBA00022723"/>
    </source>
</evidence>
<evidence type="ECO:0000256" key="11">
    <source>
        <dbReference type="ARBA" id="ARBA00023317"/>
    </source>
</evidence>
<keyword evidence="6" id="KW-0809">Transit peptide</keyword>
<dbReference type="InterPro" id="IPR003016">
    <property type="entry name" value="2-oxoA_DH_lipoyl-BS"/>
</dbReference>
<organism evidence="14">
    <name type="scientific">Ostreococcus tauri</name>
    <name type="common">Marine green alga</name>
    <dbReference type="NCBI Taxonomy" id="70448"/>
    <lineage>
        <taxon>Eukaryota</taxon>
        <taxon>Viridiplantae</taxon>
        <taxon>Chlorophyta</taxon>
        <taxon>Mamiellophyceae</taxon>
        <taxon>Mamiellales</taxon>
        <taxon>Bathycoccaceae</taxon>
        <taxon>Ostreococcus</taxon>
    </lineage>
</organism>
<feature type="region of interest" description="Disordered" evidence="12">
    <location>
        <begin position="176"/>
        <end position="196"/>
    </location>
</feature>
<dbReference type="InterPro" id="IPR029061">
    <property type="entry name" value="THDP-binding"/>
</dbReference>
<dbReference type="InterPro" id="IPR005475">
    <property type="entry name" value="Transketolase-like_Pyr-bd"/>
</dbReference>
<evidence type="ECO:0000256" key="10">
    <source>
        <dbReference type="ARBA" id="ARBA00023128"/>
    </source>
</evidence>
<dbReference type="GO" id="GO:0004739">
    <property type="term" value="F:pyruvate dehydrogenase (acetyl-transferring) activity"/>
    <property type="evidence" value="ECO:0007669"/>
    <property type="project" value="UniProtKB-EC"/>
</dbReference>
<gene>
    <name evidence="14" type="ORF">BE221DRAFT_189723</name>
</gene>
<dbReference type="NCBIfam" id="NF008854">
    <property type="entry name" value="PRK11892.1"/>
    <property type="match status" value="1"/>
</dbReference>
<evidence type="ECO:0000256" key="2">
    <source>
        <dbReference type="ARBA" id="ARBA00004173"/>
    </source>
</evidence>
<comment type="subcellular location">
    <subcellularLocation>
        <location evidence="2">Mitochondrion</location>
    </subcellularLocation>
</comment>
<dbReference type="GO" id="GO:0005739">
    <property type="term" value="C:mitochondrion"/>
    <property type="evidence" value="ECO:0007669"/>
    <property type="project" value="UniProtKB-SubCell"/>
</dbReference>
<accession>A0A1Y5IMW3</accession>
<dbReference type="InterPro" id="IPR011053">
    <property type="entry name" value="Single_hybrid_motif"/>
</dbReference>
<dbReference type="AlphaFoldDB" id="A0A1Y5IMW3"/>
<dbReference type="CDD" id="cd06849">
    <property type="entry name" value="lipoyl_domain"/>
    <property type="match status" value="1"/>
</dbReference>
<keyword evidence="4" id="KW-0479">Metal-binding</keyword>
<dbReference type="FunFam" id="3.40.50.920:FF:000001">
    <property type="entry name" value="Pyruvate dehydrogenase E1 beta subunit"/>
    <property type="match status" value="1"/>
</dbReference>